<feature type="region of interest" description="Disordered" evidence="1">
    <location>
        <begin position="1"/>
        <end position="32"/>
    </location>
</feature>
<dbReference type="Proteomes" id="UP001595579">
    <property type="component" value="Unassembled WGS sequence"/>
</dbReference>
<dbReference type="Pfam" id="PF18818">
    <property type="entry name" value="MPTase-PolyVal"/>
    <property type="match status" value="1"/>
</dbReference>
<keyword evidence="4" id="KW-1185">Reference proteome</keyword>
<evidence type="ECO:0000256" key="1">
    <source>
        <dbReference type="SAM" id="MobiDB-lite"/>
    </source>
</evidence>
<reference evidence="4" key="1">
    <citation type="journal article" date="2019" name="Int. J. Syst. Evol. Microbiol.">
        <title>The Global Catalogue of Microorganisms (GCM) 10K type strain sequencing project: providing services to taxonomists for standard genome sequencing and annotation.</title>
        <authorList>
            <consortium name="The Broad Institute Genomics Platform"/>
            <consortium name="The Broad Institute Genome Sequencing Center for Infectious Disease"/>
            <person name="Wu L."/>
            <person name="Ma J."/>
        </authorList>
    </citation>
    <scope>NUCLEOTIDE SEQUENCE [LARGE SCALE GENOMIC DNA]</scope>
    <source>
        <strain evidence="4">CECT 7698</strain>
    </source>
</reference>
<evidence type="ECO:0000313" key="4">
    <source>
        <dbReference type="Proteomes" id="UP001595579"/>
    </source>
</evidence>
<feature type="domain" description="Polyvalent protein metallopeptidase" evidence="2">
    <location>
        <begin position="42"/>
        <end position="80"/>
    </location>
</feature>
<protein>
    <submittedName>
        <fullName evidence="3">Zincin-like metallopeptidase domain-containing protein</fullName>
    </submittedName>
</protein>
<evidence type="ECO:0000313" key="3">
    <source>
        <dbReference type="EMBL" id="MFC3282091.1"/>
    </source>
</evidence>
<dbReference type="InterPro" id="IPR041459">
    <property type="entry name" value="MPTase-PolyVal"/>
</dbReference>
<dbReference type="RefSeq" id="WP_386770556.1">
    <property type="nucleotide sequence ID" value="NZ_JBHRUG010000001.1"/>
</dbReference>
<feature type="compositionally biased region" description="Low complexity" evidence="1">
    <location>
        <begin position="10"/>
        <end position="32"/>
    </location>
</feature>
<accession>A0ABV7LIW9</accession>
<dbReference type="EMBL" id="JBHRUG010000001">
    <property type="protein sequence ID" value="MFC3282091.1"/>
    <property type="molecule type" value="Genomic_DNA"/>
</dbReference>
<comment type="caution">
    <text evidence="3">The sequence shown here is derived from an EMBL/GenBank/DDBJ whole genome shotgun (WGS) entry which is preliminary data.</text>
</comment>
<name>A0ABV7LIW9_9GAMM</name>
<proteinExistence type="predicted"/>
<evidence type="ECO:0000259" key="2">
    <source>
        <dbReference type="Pfam" id="PF18818"/>
    </source>
</evidence>
<gene>
    <name evidence="3" type="ORF">ACFOEV_00535</name>
</gene>
<sequence>MMRASLSLTRRAGPRSSTSPSSRVSTSSTSPSARAIFDLVDEAERLIEAIGARIDHVEGDKAFYSPILDRIQLPAKHQFR</sequence>
<organism evidence="3 4">
    <name type="scientific">Litchfieldella rifensis</name>
    <dbReference type="NCBI Taxonomy" id="762643"/>
    <lineage>
        <taxon>Bacteria</taxon>
        <taxon>Pseudomonadati</taxon>
        <taxon>Pseudomonadota</taxon>
        <taxon>Gammaproteobacteria</taxon>
        <taxon>Oceanospirillales</taxon>
        <taxon>Halomonadaceae</taxon>
        <taxon>Litchfieldella</taxon>
    </lineage>
</organism>